<gene>
    <name evidence="3" type="ORF">JJB07_08325</name>
</gene>
<keyword evidence="2" id="KW-0802">TPR repeat</keyword>
<dbReference type="Gene3D" id="1.25.40.10">
    <property type="entry name" value="Tetratricopeptide repeat domain"/>
    <property type="match status" value="1"/>
</dbReference>
<evidence type="ECO:0000256" key="2">
    <source>
        <dbReference type="ARBA" id="ARBA00022803"/>
    </source>
</evidence>
<dbReference type="InterPro" id="IPR011990">
    <property type="entry name" value="TPR-like_helical_dom_sf"/>
</dbReference>
<comment type="caution">
    <text evidence="3">The sequence shown here is derived from an EMBL/GenBank/DDBJ whole genome shotgun (WGS) entry which is preliminary data.</text>
</comment>
<dbReference type="RefSeq" id="WP_236587894.1">
    <property type="nucleotide sequence ID" value="NZ_JAEQNB010000002.1"/>
</dbReference>
<dbReference type="EMBL" id="JAEQNB010000002">
    <property type="protein sequence ID" value="MBL0386655.1"/>
    <property type="molecule type" value="Genomic_DNA"/>
</dbReference>
<reference evidence="3 4" key="1">
    <citation type="submission" date="2021-01" db="EMBL/GenBank/DDBJ databases">
        <title>Tumebacillus sp. strain ITR2 16S ribosomal RNA gene Genome sequencing and assembly.</title>
        <authorList>
            <person name="Kang M."/>
        </authorList>
    </citation>
    <scope>NUCLEOTIDE SEQUENCE [LARGE SCALE GENOMIC DNA]</scope>
    <source>
        <strain evidence="3 4">ITR2</strain>
    </source>
</reference>
<dbReference type="PANTHER" id="PTHR45586">
    <property type="entry name" value="TPR REPEAT-CONTAINING PROTEIN PA4667"/>
    <property type="match status" value="1"/>
</dbReference>
<evidence type="ECO:0000313" key="4">
    <source>
        <dbReference type="Proteomes" id="UP000602284"/>
    </source>
</evidence>
<dbReference type="Pfam" id="PF13181">
    <property type="entry name" value="TPR_8"/>
    <property type="match status" value="1"/>
</dbReference>
<dbReference type="Proteomes" id="UP000602284">
    <property type="component" value="Unassembled WGS sequence"/>
</dbReference>
<dbReference type="InterPro" id="IPR051012">
    <property type="entry name" value="CellSynth/LPSAsmb/PSIAsmb"/>
</dbReference>
<keyword evidence="1" id="KW-0677">Repeat</keyword>
<dbReference type="SUPFAM" id="SSF48452">
    <property type="entry name" value="TPR-like"/>
    <property type="match status" value="1"/>
</dbReference>
<dbReference type="SMART" id="SM00028">
    <property type="entry name" value="TPR"/>
    <property type="match status" value="5"/>
</dbReference>
<dbReference type="Pfam" id="PF13176">
    <property type="entry name" value="TPR_7"/>
    <property type="match status" value="1"/>
</dbReference>
<dbReference type="InterPro" id="IPR019734">
    <property type="entry name" value="TPR_rpt"/>
</dbReference>
<accession>A0ABS1J8X3</accession>
<protein>
    <submittedName>
        <fullName evidence="3">Tetratricopeptide repeat protein</fullName>
    </submittedName>
</protein>
<keyword evidence="4" id="KW-1185">Reference proteome</keyword>
<dbReference type="Pfam" id="PF13432">
    <property type="entry name" value="TPR_16"/>
    <property type="match status" value="1"/>
</dbReference>
<evidence type="ECO:0000313" key="3">
    <source>
        <dbReference type="EMBL" id="MBL0386655.1"/>
    </source>
</evidence>
<organism evidence="3 4">
    <name type="scientific">Tumebacillus amylolyticus</name>
    <dbReference type="NCBI Taxonomy" id="2801339"/>
    <lineage>
        <taxon>Bacteria</taxon>
        <taxon>Bacillati</taxon>
        <taxon>Bacillota</taxon>
        <taxon>Bacilli</taxon>
        <taxon>Bacillales</taxon>
        <taxon>Alicyclobacillaceae</taxon>
        <taxon>Tumebacillus</taxon>
    </lineage>
</organism>
<dbReference type="PANTHER" id="PTHR45586:SF1">
    <property type="entry name" value="LIPOPOLYSACCHARIDE ASSEMBLY PROTEIN B"/>
    <property type="match status" value="1"/>
</dbReference>
<sequence length="502" mass="56442">MLRVLRVLMLPWSLPDSQGERMCAYARQIPRYLSLRLEAMEKLEAVFAPFCLDGDDGPQLVISGQTQQVAELCEIGEQYEADFVVGGELVLADEDARIGLQVVEVRSGRETSRTVIGSLGECRAFFATVLQEMLAEIEPQRAHLAPGCEDLSPRWEANAAFFGALDRMLASEVGEEIQREDVFEDFFEAVEQDPTWEEGAEQLIGAALDVGLEEELAFGVRTLERLVGVRPQMHKAWEALGWLYHADGRVQDVIRVMEQARELAPLAFNSHHRLSSAYRESRRFAEAEAQLRLGLVSDPDNIPLLNELGVVLGECDRHEESATLFRRLVELSPISGAFHANLAVTLQRLGRLEEAETAFQNGMRALDPHWNVYVNYAELLAESGRPLEWVQVLFEGVRALVERPDERIDLATRLVDGVHGWLGEQAPPPDVQKKGRSWLIGLLESLLETLPEHQSSCVVLSELYHLDGRPQQALECLMKVAERDPDNIWLRMHINSLRAGLE</sequence>
<proteinExistence type="predicted"/>
<name>A0ABS1J8X3_9BACL</name>
<evidence type="ECO:0000256" key="1">
    <source>
        <dbReference type="ARBA" id="ARBA00022737"/>
    </source>
</evidence>